<sequence length="217" mass="24186">MEAVEFLVNVITVLILYGPAYLANTGAMLFGKWIPDATGLPKIPIDQGRNWYDGNRILGDGKSWNGLLGGSFVSALLMLTSHTLWEGRSFENSKPFVDPLELTNESDWFWMFNDSLTAFILGFLLGLACLIGDSLGSFIKRRRGLKREGDISSKAPILDTMPFAISIFLFGFILFPGQILTQDVLVMPIIILLIITPIIHRLTNILGYRMGLKDVPY</sequence>
<keyword evidence="1" id="KW-0472">Membrane</keyword>
<dbReference type="EMBL" id="KP211890">
    <property type="protein sequence ID" value="ANV80488.1"/>
    <property type="molecule type" value="Genomic_DNA"/>
</dbReference>
<dbReference type="InterPro" id="IPR032690">
    <property type="entry name" value="CarS"/>
</dbReference>
<reference evidence="2" key="2">
    <citation type="journal article" date="2015" name="ISME J.">
        <title>A new class of marine Euryarchaeota group II from the Mediterranean deep chlorophyll maximum.</title>
        <authorList>
            <person name="Martin-Cuadrado A.B."/>
            <person name="Garcia-Heredia I."/>
            <person name="Molto A.G."/>
            <person name="Lopez-Ubeda R."/>
            <person name="Kimes N."/>
            <person name="Lopez-Garcia P."/>
            <person name="Moreira D."/>
            <person name="Rodriguez-Valera F."/>
        </authorList>
    </citation>
    <scope>NUCLEOTIDE SEQUENCE</scope>
</reference>
<reference evidence="2" key="1">
    <citation type="submission" date="2014-11" db="EMBL/GenBank/DDBJ databases">
        <authorList>
            <person name="Zhu J."/>
            <person name="Qi W."/>
            <person name="Song R."/>
        </authorList>
    </citation>
    <scope>NUCLEOTIDE SEQUENCE</scope>
</reference>
<name>A0A1B1TE02_9ARCH</name>
<evidence type="ECO:0000256" key="1">
    <source>
        <dbReference type="SAM" id="Phobius"/>
    </source>
</evidence>
<feature type="transmembrane region" description="Helical" evidence="1">
    <location>
        <begin position="6"/>
        <end position="23"/>
    </location>
</feature>
<evidence type="ECO:0000313" key="2">
    <source>
        <dbReference type="EMBL" id="ANV80488.1"/>
    </source>
</evidence>
<accession>A0A1B1TE02</accession>
<dbReference type="Pfam" id="PF01864">
    <property type="entry name" value="CarS-like"/>
    <property type="match status" value="2"/>
</dbReference>
<organism evidence="2">
    <name type="scientific">uncultured Poseidoniia archaeon</name>
    <dbReference type="NCBI Taxonomy" id="1697135"/>
    <lineage>
        <taxon>Archaea</taxon>
        <taxon>Methanobacteriati</taxon>
        <taxon>Thermoplasmatota</taxon>
        <taxon>Candidatus Poseidoniia</taxon>
        <taxon>environmental samples</taxon>
    </lineage>
</organism>
<proteinExistence type="predicted"/>
<dbReference type="PANTHER" id="PTHR39650:SF1">
    <property type="entry name" value="CDP-ARCHAEOL SYNTHASE"/>
    <property type="match status" value="1"/>
</dbReference>
<keyword evidence="1" id="KW-1133">Transmembrane helix</keyword>
<feature type="transmembrane region" description="Helical" evidence="1">
    <location>
        <begin position="160"/>
        <end position="179"/>
    </location>
</feature>
<dbReference type="AlphaFoldDB" id="A0A1B1TE02"/>
<feature type="transmembrane region" description="Helical" evidence="1">
    <location>
        <begin position="116"/>
        <end position="139"/>
    </location>
</feature>
<protein>
    <submittedName>
        <fullName evidence="2">CDP-diglyceride synthetase</fullName>
    </submittedName>
</protein>
<keyword evidence="1" id="KW-0812">Transmembrane</keyword>
<feature type="transmembrane region" description="Helical" evidence="1">
    <location>
        <begin position="185"/>
        <end position="203"/>
    </location>
</feature>
<dbReference type="PANTHER" id="PTHR39650">
    <property type="entry name" value="CDP-ARCHAEOL SYNTHASE"/>
    <property type="match status" value="1"/>
</dbReference>